<organism evidence="1 2">
    <name type="scientific">Deinococcus rhizophilus</name>
    <dbReference type="NCBI Taxonomy" id="3049544"/>
    <lineage>
        <taxon>Bacteria</taxon>
        <taxon>Thermotogati</taxon>
        <taxon>Deinococcota</taxon>
        <taxon>Deinococci</taxon>
        <taxon>Deinococcales</taxon>
        <taxon>Deinococcaceae</taxon>
        <taxon>Deinococcus</taxon>
    </lineage>
</organism>
<comment type="caution">
    <text evidence="1">The sequence shown here is derived from an EMBL/GenBank/DDBJ whole genome shotgun (WGS) entry which is preliminary data.</text>
</comment>
<evidence type="ECO:0000313" key="1">
    <source>
        <dbReference type="EMBL" id="MDL2344641.1"/>
    </source>
</evidence>
<sequence length="81" mass="8895">MRATLHSLWTAFRELFLGAIGQPSPGASAADRARFAAKKERVRGASRSGPLTALRTLLREAAFGLIGQPSPDPSRRRRPRR</sequence>
<name>A0ABT7JHU9_9DEIO</name>
<evidence type="ECO:0000313" key="2">
    <source>
        <dbReference type="Proteomes" id="UP001302059"/>
    </source>
</evidence>
<gene>
    <name evidence="1" type="ORF">QOL99_10825</name>
</gene>
<keyword evidence="2" id="KW-1185">Reference proteome</keyword>
<evidence type="ECO:0008006" key="3">
    <source>
        <dbReference type="Google" id="ProtNLM"/>
    </source>
</evidence>
<accession>A0ABT7JHU9</accession>
<dbReference type="EMBL" id="JASNGB010000098">
    <property type="protein sequence ID" value="MDL2344641.1"/>
    <property type="molecule type" value="Genomic_DNA"/>
</dbReference>
<dbReference type="Proteomes" id="UP001302059">
    <property type="component" value="Unassembled WGS sequence"/>
</dbReference>
<reference evidence="1 2" key="1">
    <citation type="submission" date="2023-05" db="EMBL/GenBank/DDBJ databases">
        <authorList>
            <person name="Gao F."/>
        </authorList>
    </citation>
    <scope>NUCLEOTIDE SEQUENCE [LARGE SCALE GENOMIC DNA]</scope>
    <source>
        <strain evidence="1 2">MIMF12</strain>
    </source>
</reference>
<protein>
    <recommendedName>
        <fullName evidence="3">Transposase</fullName>
    </recommendedName>
</protein>
<dbReference type="RefSeq" id="WP_285523764.1">
    <property type="nucleotide sequence ID" value="NZ_JASNGB010000098.1"/>
</dbReference>
<proteinExistence type="predicted"/>